<name>Q5KZM6_GEOKA</name>
<reference evidence="1 2" key="1">
    <citation type="journal article" date="2004" name="Nucleic Acids Res.">
        <title>Thermoadaptation trait revealed by the genome sequence of thermophilic Geobacillus kaustophilus.</title>
        <authorList>
            <person name="Takami H."/>
            <person name="Takaki Y."/>
            <person name="Chee G.J."/>
            <person name="Nishi S."/>
            <person name="Shimamura S."/>
            <person name="Suzuki H."/>
            <person name="Matsui S."/>
            <person name="Uchiyama I."/>
        </authorList>
    </citation>
    <scope>NUCLEOTIDE SEQUENCE [LARGE SCALE GENOMIC DNA]</scope>
    <source>
        <strain evidence="1 2">HTA426</strain>
    </source>
</reference>
<dbReference type="STRING" id="235909.GK1575"/>
<keyword evidence="2" id="KW-1185">Reference proteome</keyword>
<proteinExistence type="predicted"/>
<sequence length="203" mass="23412">MAVQKGAVGILKRMAQPSERASRHQAVSPLHHLWTFARRPRSFRQKECSFAEGIDTPNHQISTIHVCLGSEDDSRSNSTSTIVWGAEGRFIGRRERKTMVRLWGKRMWMTKRAYEAVVFQTPRFGETKGYRQVCRMTVTAAGHDEVLAVLYRMFNVADLMPKNCQARFMRTGDVVLIDEGRKGQTYYRLCPDGWKQVERQLIC</sequence>
<dbReference type="HOGENOM" id="CLU_1347305_0_0_9"/>
<evidence type="ECO:0000313" key="1">
    <source>
        <dbReference type="EMBL" id="BAD75860.1"/>
    </source>
</evidence>
<dbReference type="eggNOG" id="ENOG50343SB">
    <property type="taxonomic scope" value="Bacteria"/>
</dbReference>
<dbReference type="KEGG" id="gka:GK1575"/>
<dbReference type="Proteomes" id="UP000001172">
    <property type="component" value="Chromosome"/>
</dbReference>
<dbReference type="AlphaFoldDB" id="Q5KZM6"/>
<dbReference type="EMBL" id="BA000043">
    <property type="protein sequence ID" value="BAD75860.1"/>
    <property type="molecule type" value="Genomic_DNA"/>
</dbReference>
<gene>
    <name evidence="1" type="ordered locus">GK1575</name>
</gene>
<evidence type="ECO:0000313" key="2">
    <source>
        <dbReference type="Proteomes" id="UP000001172"/>
    </source>
</evidence>
<accession>Q5KZM6</accession>
<protein>
    <recommendedName>
        <fullName evidence="3">YodL-like family protein</fullName>
    </recommendedName>
</protein>
<organism evidence="1 2">
    <name type="scientific">Geobacillus kaustophilus (strain HTA426)</name>
    <dbReference type="NCBI Taxonomy" id="235909"/>
    <lineage>
        <taxon>Bacteria</taxon>
        <taxon>Bacillati</taxon>
        <taxon>Bacillota</taxon>
        <taxon>Bacilli</taxon>
        <taxon>Bacillales</taxon>
        <taxon>Anoxybacillaceae</taxon>
        <taxon>Geobacillus</taxon>
        <taxon>Geobacillus thermoleovorans group</taxon>
    </lineage>
</organism>
<evidence type="ECO:0008006" key="3">
    <source>
        <dbReference type="Google" id="ProtNLM"/>
    </source>
</evidence>